<keyword evidence="1" id="KW-0732">Signal</keyword>
<proteinExistence type="predicted"/>
<dbReference type="EMBL" id="FZNY01000007">
    <property type="protein sequence ID" value="SNS18887.1"/>
    <property type="molecule type" value="Genomic_DNA"/>
</dbReference>
<dbReference type="InterPro" id="IPR031325">
    <property type="entry name" value="RHS_repeat"/>
</dbReference>
<reference evidence="2 3" key="1">
    <citation type="submission" date="2017-06" db="EMBL/GenBank/DDBJ databases">
        <authorList>
            <person name="Kim H.J."/>
            <person name="Triplett B.A."/>
        </authorList>
    </citation>
    <scope>NUCLEOTIDE SEQUENCE [LARGE SCALE GENOMIC DNA]</scope>
    <source>
        <strain evidence="2 3">DSM 25597</strain>
    </source>
</reference>
<keyword evidence="3" id="KW-1185">Reference proteome</keyword>
<dbReference type="Proteomes" id="UP000198379">
    <property type="component" value="Unassembled WGS sequence"/>
</dbReference>
<gene>
    <name evidence="2" type="ORF">SAMN06265376_107301</name>
</gene>
<protein>
    <submittedName>
        <fullName evidence="2">YD repeat-containing protein</fullName>
    </submittedName>
</protein>
<accession>A0A239CFB9</accession>
<evidence type="ECO:0000313" key="3">
    <source>
        <dbReference type="Proteomes" id="UP000198379"/>
    </source>
</evidence>
<evidence type="ECO:0000313" key="2">
    <source>
        <dbReference type="EMBL" id="SNS18887.1"/>
    </source>
</evidence>
<evidence type="ECO:0000256" key="1">
    <source>
        <dbReference type="SAM" id="SignalP"/>
    </source>
</evidence>
<dbReference type="AlphaFoldDB" id="A0A239CFB9"/>
<feature type="signal peptide" evidence="1">
    <location>
        <begin position="1"/>
        <end position="23"/>
    </location>
</feature>
<sequence length="1090" mass="121313">MNRRFFMQVCLLLFLATFNPLHAQNDPGGENAFSPEYLDYHANSIPPTPNAASFTIYGDTPVNTATGIPQINIPLFNLVDDGVSIPISLSYHASGVKVDDLASVVGLKWTLSAGGGIFREVKDKQDEVGWLDPNLRGYIDPDWVAQNPLSEVNTQNTIAISDDTHDYYPDDFNYNFPGGNGNFIFNTDGSILEEYQTRALIETTTGVGNTFNFKISDDTGNTFFFGENDKREYNSKNILSGGPANISHSFEGNLTGWMLDRIVTKNNKQINFSYQQYLVDYSINGAAHNIVRARLCPLGTDPTCGCQGSGSGFETTTSITNISYSAVNKLISQIESDNVLVTFNYQEDTSLADWQMKLNSIDIKDKITNKTKSFNFTYSSFSGNARLRLDEVQEIGFDGSTKPPYKFTYESGNLPEIGNKGKDIYGYYNGQSNSTLIPYAQEIINILGSSYESSLADRSLNESYLKRGVLKNIKYPTGGSTEFILEPNAVPVIATVDGTSSVSVSPVSFDSQNTDGIYTVFRRFFMIEGSSLNYSSYSDICDTSDPNSVNFECSSFNIYPAAGDGVVLINAEPFWDPDRYIGPSGGVPNLESGWYFVELRVKTSNLVDPVTGNTIYPVPNIGINVTFPVTYEDEVLAYRGGLRVKEILNKDTDGNTLTQSKYSYEGLHGFTFGGNIKGYNNGERTVFSSDNVSLNPLLIRYGHYYDKVTTERIGDNETLKSIEYFQEKFMKNSRDAQLIRSEYYKPSDTPSEEDLLVRTVDVTYENITQNTVQFYTLGDRDFCFNSNAPTGNGAGAFLGYGNPNSATYFFNKKNVIAQNKEINYFYDDQNNLSTSIQIVNSTYNDNLQIQSQEVEGRYYATNLTDIETNNLNFDADGEHALINYTYVNDHLGEDPIMNTLMNKHCLGAIVSRTVTNNNTLTKGQFFDFDNNGNVIATYRYNKGLGSNSGSAGHIPSNYDLFTTYDVHVGKAVEIQRENSSKTVFLWDISKNYLLAQIQNAPSFLEVSGAVGGVNLSAEGLTAIQENAIRSLPNTLVTTFTYDPLLGLTSQTDPNGYTTYYEYDDLNRLKLVKDQDGNIYSKNEYHYNINN</sequence>
<name>A0A239CFB9_9FLAO</name>
<dbReference type="OrthoDB" id="9814627at2"/>
<dbReference type="Pfam" id="PF05593">
    <property type="entry name" value="RHS_repeat"/>
    <property type="match status" value="1"/>
</dbReference>
<dbReference type="Gene3D" id="2.180.10.10">
    <property type="entry name" value="RHS repeat-associated core"/>
    <property type="match status" value="1"/>
</dbReference>
<dbReference type="RefSeq" id="WP_089373292.1">
    <property type="nucleotide sequence ID" value="NZ_BMEP01000004.1"/>
</dbReference>
<organism evidence="2 3">
    <name type="scientific">Dokdonia pacifica</name>
    <dbReference type="NCBI Taxonomy" id="1627892"/>
    <lineage>
        <taxon>Bacteria</taxon>
        <taxon>Pseudomonadati</taxon>
        <taxon>Bacteroidota</taxon>
        <taxon>Flavobacteriia</taxon>
        <taxon>Flavobacteriales</taxon>
        <taxon>Flavobacteriaceae</taxon>
        <taxon>Dokdonia</taxon>
    </lineage>
</organism>
<feature type="chain" id="PRO_5013031698" evidence="1">
    <location>
        <begin position="24"/>
        <end position="1090"/>
    </location>
</feature>